<dbReference type="PRINTS" id="PR00088">
    <property type="entry name" value="HAEMOXYGNASE"/>
</dbReference>
<evidence type="ECO:0000313" key="5">
    <source>
        <dbReference type="Proteomes" id="UP001494902"/>
    </source>
</evidence>
<sequence length="219" mass="23655">MGATTPISGTLSAELRHATHEVHEQAHRSTYMAALLDGTLPLDAYTLLAEQYGAIYGALEAASDAMTGHPVAGPFVIDELRRLPALHDDLDALGSGVPRILPSTARYVERLHTAATDPERFVAHHYIRYLGDLSGGQIIGRMLQRTYGLSGDGVRFYDFSALGAPPRFRARYRALLDATPWDADARARVAAEAVLGFELNIAVLCEMAEEVGLAQPLAS</sequence>
<comment type="caution">
    <text evidence="4">The sequence shown here is derived from an EMBL/GenBank/DDBJ whole genome shotgun (WGS) entry which is preliminary data.</text>
</comment>
<dbReference type="Proteomes" id="UP001494902">
    <property type="component" value="Unassembled WGS sequence"/>
</dbReference>
<evidence type="ECO:0000256" key="3">
    <source>
        <dbReference type="ARBA" id="ARBA00023004"/>
    </source>
</evidence>
<reference evidence="4 5" key="1">
    <citation type="submission" date="2024-03" db="EMBL/GenBank/DDBJ databases">
        <title>Draft genome sequence of Pseudonocardia nematodicida JCM 31783.</title>
        <authorList>
            <person name="Butdee W."/>
            <person name="Duangmal K."/>
        </authorList>
    </citation>
    <scope>NUCLEOTIDE SEQUENCE [LARGE SCALE GENOMIC DNA]</scope>
    <source>
        <strain evidence="4 5">JCM 31783</strain>
    </source>
</reference>
<dbReference type="InterPro" id="IPR016053">
    <property type="entry name" value="Haem_Oase-like"/>
</dbReference>
<dbReference type="Pfam" id="PF01126">
    <property type="entry name" value="Heme_oxygenase"/>
    <property type="match status" value="1"/>
</dbReference>
<dbReference type="CDD" id="cd19165">
    <property type="entry name" value="HemeO"/>
    <property type="match status" value="1"/>
</dbReference>
<protein>
    <submittedName>
        <fullName evidence="4">Biliverdin-producing heme oxygenase</fullName>
    </submittedName>
</protein>
<keyword evidence="1" id="KW-0349">Heme</keyword>
<dbReference type="RefSeq" id="WP_349297173.1">
    <property type="nucleotide sequence ID" value="NZ_JBEDNQ010000002.1"/>
</dbReference>
<keyword evidence="3" id="KW-0408">Iron</keyword>
<organism evidence="4 5">
    <name type="scientific">Pseudonocardia nematodicida</name>
    <dbReference type="NCBI Taxonomy" id="1206997"/>
    <lineage>
        <taxon>Bacteria</taxon>
        <taxon>Bacillati</taxon>
        <taxon>Actinomycetota</taxon>
        <taxon>Actinomycetes</taxon>
        <taxon>Pseudonocardiales</taxon>
        <taxon>Pseudonocardiaceae</taxon>
        <taxon>Pseudonocardia</taxon>
    </lineage>
</organism>
<proteinExistence type="predicted"/>
<evidence type="ECO:0000256" key="2">
    <source>
        <dbReference type="ARBA" id="ARBA00022723"/>
    </source>
</evidence>
<dbReference type="PANTHER" id="PTHR10720:SF0">
    <property type="entry name" value="HEME OXYGENASE"/>
    <property type="match status" value="1"/>
</dbReference>
<keyword evidence="2" id="KW-0479">Metal-binding</keyword>
<keyword evidence="5" id="KW-1185">Reference proteome</keyword>
<accession>A0ABV1K6H9</accession>
<evidence type="ECO:0000313" key="4">
    <source>
        <dbReference type="EMBL" id="MEQ3550091.1"/>
    </source>
</evidence>
<dbReference type="InterPro" id="IPR002051">
    <property type="entry name" value="Haem_Oase"/>
</dbReference>
<dbReference type="PANTHER" id="PTHR10720">
    <property type="entry name" value="HEME OXYGENASE"/>
    <property type="match status" value="1"/>
</dbReference>
<dbReference type="Gene3D" id="1.20.910.10">
    <property type="entry name" value="Heme oxygenase-like"/>
    <property type="match status" value="1"/>
</dbReference>
<evidence type="ECO:0000256" key="1">
    <source>
        <dbReference type="ARBA" id="ARBA00022617"/>
    </source>
</evidence>
<dbReference type="InterPro" id="IPR016084">
    <property type="entry name" value="Haem_Oase-like_multi-hlx"/>
</dbReference>
<dbReference type="EMBL" id="JBEDNQ010000002">
    <property type="protein sequence ID" value="MEQ3550091.1"/>
    <property type="molecule type" value="Genomic_DNA"/>
</dbReference>
<dbReference type="SUPFAM" id="SSF48613">
    <property type="entry name" value="Heme oxygenase-like"/>
    <property type="match status" value="1"/>
</dbReference>
<name>A0ABV1K6H9_9PSEU</name>
<gene>
    <name evidence="4" type="ORF">WIS52_06370</name>
</gene>
<dbReference type="PIRSF" id="PIRSF000343">
    <property type="entry name" value="Haem_Oase"/>
    <property type="match status" value="1"/>
</dbReference>